<dbReference type="GO" id="GO:0008855">
    <property type="term" value="F:exodeoxyribonuclease VII activity"/>
    <property type="evidence" value="ECO:0007669"/>
    <property type="project" value="UniProtKB-UniRule"/>
</dbReference>
<accession>A0A7X2N1F1</accession>
<evidence type="ECO:0000313" key="10">
    <source>
        <dbReference type="Proteomes" id="UP000470082"/>
    </source>
</evidence>
<comment type="subunit">
    <text evidence="5">Heterooligomer composed of large and small subunits.</text>
</comment>
<dbReference type="InterPro" id="IPR020579">
    <property type="entry name" value="Exonuc_VII_lsu_C"/>
</dbReference>
<dbReference type="AlphaFoldDB" id="A0A7X2N1F1"/>
<evidence type="ECO:0000256" key="5">
    <source>
        <dbReference type="HAMAP-Rule" id="MF_00378"/>
    </source>
</evidence>
<keyword evidence="2 5" id="KW-0540">Nuclease</keyword>
<sequence length="456" mass="52635">MNQEIVVPVSSLILKIKNVLNQNINLSNIWIQGEISNLTKHRSGHYYFSLKDSYSEISCIMFSSYVKLLEFQLEEGMSVCIQGNVNVYEQRGTLQLNVKTIRTNGIGDLYLQFEQRKKKLSQQGYFKDDHKKEKPEWIENIAIVSAKDSAALQDVLKTIRLRFPIMKMKLYPAYVQGNQASRSIIQALLKADVNHHDAILLVRGGGSFEDLFCFNDEELVKTIYRLNTYIVSGVGHESDITLCDLVCDQRCATPTAAAQFVSADLKELKDRCIHLKKQCISNMNHLIQYKKSQFQYLKNQPYLMDPHSYIIDKKMRLDSYLYAFLNCKEQISNKHYDIHLKYNTIKTQSDYLIKKYKNEFKQIPLTESLKQYYDTNQNHFYKNISLLEAYSPLKVLERGYSITQKNGKIIRSLDDVNIDDSILIQLKDGNIDAKITGKGIRYAKENEISGSDESTG</sequence>
<evidence type="ECO:0000259" key="8">
    <source>
        <dbReference type="Pfam" id="PF13742"/>
    </source>
</evidence>
<comment type="function">
    <text evidence="5">Bidirectionally degrades single-stranded DNA into large acid-insoluble oligonucleotides, which are then degraded further into small acid-soluble oligonucleotides.</text>
</comment>
<evidence type="ECO:0000256" key="6">
    <source>
        <dbReference type="RuleBase" id="RU004355"/>
    </source>
</evidence>
<dbReference type="InterPro" id="IPR012340">
    <property type="entry name" value="NA-bd_OB-fold"/>
</dbReference>
<dbReference type="Pfam" id="PF13742">
    <property type="entry name" value="tRNA_anti_2"/>
    <property type="match status" value="1"/>
</dbReference>
<dbReference type="Pfam" id="PF02601">
    <property type="entry name" value="Exonuc_VII_L"/>
    <property type="match status" value="1"/>
</dbReference>
<dbReference type="GO" id="GO:0006308">
    <property type="term" value="P:DNA catabolic process"/>
    <property type="evidence" value="ECO:0007669"/>
    <property type="project" value="UniProtKB-UniRule"/>
</dbReference>
<dbReference type="EC" id="3.1.11.6" evidence="5"/>
<dbReference type="GO" id="GO:0005737">
    <property type="term" value="C:cytoplasm"/>
    <property type="evidence" value="ECO:0007669"/>
    <property type="project" value="UniProtKB-SubCell"/>
</dbReference>
<proteinExistence type="inferred from homology"/>
<comment type="caution">
    <text evidence="9">The sequence shown here is derived from an EMBL/GenBank/DDBJ whole genome shotgun (WGS) entry which is preliminary data.</text>
</comment>
<evidence type="ECO:0000259" key="7">
    <source>
        <dbReference type="Pfam" id="PF02601"/>
    </source>
</evidence>
<evidence type="ECO:0000256" key="1">
    <source>
        <dbReference type="ARBA" id="ARBA00022490"/>
    </source>
</evidence>
<dbReference type="InterPro" id="IPR025824">
    <property type="entry name" value="OB-fold_nuc-bd_dom"/>
</dbReference>
<dbReference type="InterPro" id="IPR003753">
    <property type="entry name" value="Exonuc_VII_L"/>
</dbReference>
<keyword evidence="1 5" id="KW-0963">Cytoplasm</keyword>
<dbReference type="Gene3D" id="2.40.50.140">
    <property type="entry name" value="Nucleic acid-binding proteins"/>
    <property type="match status" value="1"/>
</dbReference>
<dbReference type="PANTHER" id="PTHR30008:SF0">
    <property type="entry name" value="EXODEOXYRIBONUCLEASE 7 LARGE SUBUNIT"/>
    <property type="match status" value="1"/>
</dbReference>
<feature type="domain" description="OB-fold nucleic acid binding" evidence="8">
    <location>
        <begin position="8"/>
        <end position="102"/>
    </location>
</feature>
<keyword evidence="10" id="KW-1185">Reference proteome</keyword>
<comment type="similarity">
    <text evidence="5 6">Belongs to the XseA family.</text>
</comment>
<dbReference type="RefSeq" id="WP_154459168.1">
    <property type="nucleotide sequence ID" value="NZ_JAQYTQ010000048.1"/>
</dbReference>
<organism evidence="9 10">
    <name type="scientific">Floccifex porci</name>
    <dbReference type="NCBI Taxonomy" id="2606629"/>
    <lineage>
        <taxon>Bacteria</taxon>
        <taxon>Bacillati</taxon>
        <taxon>Bacillota</taxon>
        <taxon>Erysipelotrichia</taxon>
        <taxon>Erysipelotrichales</taxon>
        <taxon>Erysipelotrichaceae</taxon>
        <taxon>Floccifex</taxon>
    </lineage>
</organism>
<dbReference type="NCBIfam" id="TIGR00237">
    <property type="entry name" value="xseA"/>
    <property type="match status" value="1"/>
</dbReference>
<reference evidence="9 10" key="1">
    <citation type="submission" date="2019-08" db="EMBL/GenBank/DDBJ databases">
        <title>In-depth cultivation of the pig gut microbiome towards novel bacterial diversity and tailored functional studies.</title>
        <authorList>
            <person name="Wylensek D."/>
            <person name="Hitch T.C.A."/>
            <person name="Clavel T."/>
        </authorList>
    </citation>
    <scope>NUCLEOTIDE SEQUENCE [LARGE SCALE GENOMIC DNA]</scope>
    <source>
        <strain evidence="9 10">LKV-178-WT-2G</strain>
    </source>
</reference>
<comment type="subcellular location">
    <subcellularLocation>
        <location evidence="5 6">Cytoplasm</location>
    </subcellularLocation>
</comment>
<keyword evidence="3 5" id="KW-0378">Hydrolase</keyword>
<evidence type="ECO:0000313" key="9">
    <source>
        <dbReference type="EMBL" id="MSS00700.1"/>
    </source>
</evidence>
<keyword evidence="4 5" id="KW-0269">Exonuclease</keyword>
<dbReference type="GO" id="GO:0003676">
    <property type="term" value="F:nucleic acid binding"/>
    <property type="evidence" value="ECO:0007669"/>
    <property type="project" value="InterPro"/>
</dbReference>
<dbReference type="EMBL" id="VUMM01000001">
    <property type="protein sequence ID" value="MSS00700.1"/>
    <property type="molecule type" value="Genomic_DNA"/>
</dbReference>
<evidence type="ECO:0000256" key="3">
    <source>
        <dbReference type="ARBA" id="ARBA00022801"/>
    </source>
</evidence>
<gene>
    <name evidence="5 9" type="primary">xseA</name>
    <name evidence="9" type="ORF">FYJ50_00965</name>
</gene>
<dbReference type="PANTHER" id="PTHR30008">
    <property type="entry name" value="EXODEOXYRIBONUCLEASE 7 LARGE SUBUNIT"/>
    <property type="match status" value="1"/>
</dbReference>
<evidence type="ECO:0000256" key="2">
    <source>
        <dbReference type="ARBA" id="ARBA00022722"/>
    </source>
</evidence>
<dbReference type="CDD" id="cd04489">
    <property type="entry name" value="ExoVII_LU_OBF"/>
    <property type="match status" value="1"/>
</dbReference>
<dbReference type="Proteomes" id="UP000470082">
    <property type="component" value="Unassembled WGS sequence"/>
</dbReference>
<protein>
    <recommendedName>
        <fullName evidence="5">Exodeoxyribonuclease 7 large subunit</fullName>
        <ecNumber evidence="5">3.1.11.6</ecNumber>
    </recommendedName>
    <alternativeName>
        <fullName evidence="5">Exodeoxyribonuclease VII large subunit</fullName>
        <shortName evidence="5">Exonuclease VII large subunit</shortName>
    </alternativeName>
</protein>
<dbReference type="GO" id="GO:0009318">
    <property type="term" value="C:exodeoxyribonuclease VII complex"/>
    <property type="evidence" value="ECO:0007669"/>
    <property type="project" value="UniProtKB-UniRule"/>
</dbReference>
<evidence type="ECO:0000256" key="4">
    <source>
        <dbReference type="ARBA" id="ARBA00022839"/>
    </source>
</evidence>
<dbReference type="HAMAP" id="MF_00378">
    <property type="entry name" value="Exonuc_7_L"/>
    <property type="match status" value="1"/>
</dbReference>
<name>A0A7X2N1F1_9FIRM</name>
<feature type="domain" description="Exonuclease VII large subunit C-terminal" evidence="7">
    <location>
        <begin position="125"/>
        <end position="434"/>
    </location>
</feature>
<comment type="catalytic activity">
    <reaction evidence="5 6">
        <text>Exonucleolytic cleavage in either 5'- to 3'- or 3'- to 5'-direction to yield nucleoside 5'-phosphates.</text>
        <dbReference type="EC" id="3.1.11.6"/>
    </reaction>
</comment>